<evidence type="ECO:0000313" key="1">
    <source>
        <dbReference type="EMBL" id="SDM53557.1"/>
    </source>
</evidence>
<dbReference type="EMBL" id="FNHF01000003">
    <property type="protein sequence ID" value="SDM53557.1"/>
    <property type="molecule type" value="Genomic_DNA"/>
</dbReference>
<accession>A0A1G9U0M0</accession>
<name>A0A1G9U0M0_9BACI</name>
<dbReference type="Pfam" id="PF08680">
    <property type="entry name" value="DUF1779"/>
    <property type="match status" value="1"/>
</dbReference>
<sequence>MKIRFLLVITLGIIVSLQSFVHASTQKEPIEQLIQSAEQEQIPLKKWQVVMKDELDRNRASEIARKLESYFPASHINREETSQAEKWTASNLHKKTQSTETFIMIVPKNEQGSIQVSYSLMGERWNEQTRSYYFSRSKSMTKVLFTTNVKKFACLTLASNDKMNKVYFFEKFVEKLNVQALDRIQEKDFTVLSGYTPYWEQTIPGKDSLMNIQLAAREDASGNTTMTIGTPIIITEY</sequence>
<keyword evidence="2" id="KW-1185">Reference proteome</keyword>
<protein>
    <submittedName>
        <fullName evidence="1">TATA-box binding</fullName>
    </submittedName>
</protein>
<reference evidence="2" key="1">
    <citation type="submission" date="2016-10" db="EMBL/GenBank/DDBJ databases">
        <authorList>
            <person name="Varghese N."/>
            <person name="Submissions S."/>
        </authorList>
    </citation>
    <scope>NUCLEOTIDE SEQUENCE [LARGE SCALE GENOMIC DNA]</scope>
    <source>
        <strain evidence="2">CGMCC 1.6199</strain>
    </source>
</reference>
<dbReference type="Gene3D" id="3.30.360.40">
    <property type="entry name" value="YwmB-like"/>
    <property type="match status" value="1"/>
</dbReference>
<dbReference type="InterPro" id="IPR014794">
    <property type="entry name" value="DUF1779"/>
</dbReference>
<dbReference type="Gene3D" id="3.30.2030.10">
    <property type="entry name" value="YwmB-like"/>
    <property type="match status" value="1"/>
</dbReference>
<dbReference type="STRING" id="482461.SAMN05216244_2815"/>
<dbReference type="InterPro" id="IPR036209">
    <property type="entry name" value="YwmB-like_sf"/>
</dbReference>
<gene>
    <name evidence="1" type="ORF">SAMN05216244_2815</name>
</gene>
<proteinExistence type="predicted"/>
<organism evidence="1 2">
    <name type="scientific">Sediminibacillus halophilus</name>
    <dbReference type="NCBI Taxonomy" id="482461"/>
    <lineage>
        <taxon>Bacteria</taxon>
        <taxon>Bacillati</taxon>
        <taxon>Bacillota</taxon>
        <taxon>Bacilli</taxon>
        <taxon>Bacillales</taxon>
        <taxon>Bacillaceae</taxon>
        <taxon>Sediminibacillus</taxon>
    </lineage>
</organism>
<dbReference type="RefSeq" id="WP_074599897.1">
    <property type="nucleotide sequence ID" value="NZ_FNHF01000003.1"/>
</dbReference>
<dbReference type="Proteomes" id="UP000182347">
    <property type="component" value="Unassembled WGS sequence"/>
</dbReference>
<evidence type="ECO:0000313" key="2">
    <source>
        <dbReference type="Proteomes" id="UP000182347"/>
    </source>
</evidence>
<dbReference type="OrthoDB" id="2962597at2"/>
<dbReference type="SUPFAM" id="SSF143842">
    <property type="entry name" value="YwmB-like"/>
    <property type="match status" value="1"/>
</dbReference>
<dbReference type="AlphaFoldDB" id="A0A1G9U0M0"/>